<evidence type="ECO:0000256" key="6">
    <source>
        <dbReference type="ARBA" id="ARBA00023027"/>
    </source>
</evidence>
<proteinExistence type="inferred from homology"/>
<dbReference type="SUPFAM" id="SSF51735">
    <property type="entry name" value="NAD(P)-binding Rossmann-fold domains"/>
    <property type="match status" value="1"/>
</dbReference>
<keyword evidence="6" id="KW-0520">NAD</keyword>
<dbReference type="Pfam" id="PF08240">
    <property type="entry name" value="ADH_N"/>
    <property type="match status" value="1"/>
</dbReference>
<dbReference type="SUPFAM" id="SSF50129">
    <property type="entry name" value="GroES-like"/>
    <property type="match status" value="1"/>
</dbReference>
<dbReference type="AlphaFoldDB" id="A0A4Z1K3S3"/>
<comment type="similarity">
    <text evidence="2">Belongs to the zinc-containing alcohol dehydrogenase family.</text>
</comment>
<feature type="domain" description="Enoyl reductase (ER)" evidence="7">
    <location>
        <begin position="19"/>
        <end position="374"/>
    </location>
</feature>
<dbReference type="Gene3D" id="3.40.50.720">
    <property type="entry name" value="NAD(P)-binding Rossmann-like Domain"/>
    <property type="match status" value="1"/>
</dbReference>
<evidence type="ECO:0000256" key="1">
    <source>
        <dbReference type="ARBA" id="ARBA00001947"/>
    </source>
</evidence>
<evidence type="ECO:0000313" key="8">
    <source>
        <dbReference type="EMBL" id="TGO75947.1"/>
    </source>
</evidence>
<evidence type="ECO:0000256" key="3">
    <source>
        <dbReference type="ARBA" id="ARBA00022723"/>
    </source>
</evidence>
<dbReference type="GO" id="GO:0004022">
    <property type="term" value="F:alcohol dehydrogenase (NAD+) activity"/>
    <property type="evidence" value="ECO:0007669"/>
    <property type="project" value="TreeGrafter"/>
</dbReference>
<dbReference type="InterPro" id="IPR013149">
    <property type="entry name" value="ADH-like_C"/>
</dbReference>
<protein>
    <recommendedName>
        <fullName evidence="7">Enoyl reductase (ER) domain-containing protein</fullName>
    </recommendedName>
</protein>
<dbReference type="InterPro" id="IPR036291">
    <property type="entry name" value="NAD(P)-bd_dom_sf"/>
</dbReference>
<gene>
    <name evidence="8" type="ORF">BELL_0183g00070</name>
</gene>
<dbReference type="PANTHER" id="PTHR42940">
    <property type="entry name" value="ALCOHOL DEHYDROGENASE 1-RELATED"/>
    <property type="match status" value="1"/>
</dbReference>
<name>A0A4Z1K3S3_9HELO</name>
<sequence length="392" mass="41560">MSFEGVPDKMLAAQVVEFNKPYKIHYIPTPRGPLHEHDILVRVAAASLCHTDGMVTEGIMGTSLPCIASHEGAGTIVAIGSSVSGFKPGDRILCSLNYHRCGVCTDCTGPEHEQHYCASSGGYLGIHRDGSFAEYEVVDGRECSLLPDNLSFESAAPLACAGITIYAQELQLQLLNPNLCDTKPFAKLGGGLVRAGLKAGEWIAIVGAGGGLGHLGVQFAKALGLNVIAVDARDEALQLAKDCGADVLVDARQEKSKVVEDAQKVTGGLGADSTLNVSDHESAAATAVAVTKRHGTMIQIAQPEKISVPFEDVIFRDIRIHGSLVGSQGEAQKMLELVSKHNIKIQTNPFKGLGEIPKAVELAHSGRMKGKPVILVDDEAIEREKKSGLQMI</sequence>
<dbReference type="Proteomes" id="UP000297229">
    <property type="component" value="Unassembled WGS sequence"/>
</dbReference>
<keyword evidence="4" id="KW-0862">Zinc</keyword>
<dbReference type="GO" id="GO:0046872">
    <property type="term" value="F:metal ion binding"/>
    <property type="evidence" value="ECO:0007669"/>
    <property type="project" value="UniProtKB-KW"/>
</dbReference>
<evidence type="ECO:0000256" key="4">
    <source>
        <dbReference type="ARBA" id="ARBA00022833"/>
    </source>
</evidence>
<dbReference type="GO" id="GO:0005737">
    <property type="term" value="C:cytoplasm"/>
    <property type="evidence" value="ECO:0007669"/>
    <property type="project" value="TreeGrafter"/>
</dbReference>
<evidence type="ECO:0000256" key="2">
    <source>
        <dbReference type="ARBA" id="ARBA00008072"/>
    </source>
</evidence>
<dbReference type="EMBL" id="PQXM01000182">
    <property type="protein sequence ID" value="TGO75947.1"/>
    <property type="molecule type" value="Genomic_DNA"/>
</dbReference>
<evidence type="ECO:0000259" key="7">
    <source>
        <dbReference type="SMART" id="SM00829"/>
    </source>
</evidence>
<dbReference type="FunFam" id="3.40.50.720:FF:000039">
    <property type="entry name" value="Alcohol dehydrogenase AdhP"/>
    <property type="match status" value="1"/>
</dbReference>
<dbReference type="InterPro" id="IPR011032">
    <property type="entry name" value="GroES-like_sf"/>
</dbReference>
<dbReference type="SMART" id="SM00829">
    <property type="entry name" value="PKS_ER"/>
    <property type="match status" value="1"/>
</dbReference>
<evidence type="ECO:0000313" key="9">
    <source>
        <dbReference type="Proteomes" id="UP000297229"/>
    </source>
</evidence>
<dbReference type="PANTHER" id="PTHR42940:SF8">
    <property type="entry name" value="VACUOLAR PROTEIN SORTING-ASSOCIATED PROTEIN 11"/>
    <property type="match status" value="1"/>
</dbReference>
<dbReference type="InterPro" id="IPR013154">
    <property type="entry name" value="ADH-like_N"/>
</dbReference>
<evidence type="ECO:0000256" key="5">
    <source>
        <dbReference type="ARBA" id="ARBA00023002"/>
    </source>
</evidence>
<dbReference type="Pfam" id="PF00107">
    <property type="entry name" value="ADH_zinc_N"/>
    <property type="match status" value="1"/>
</dbReference>
<dbReference type="OrthoDB" id="256333at2759"/>
<accession>A0A4Z1K3S3</accession>
<comment type="cofactor">
    <cofactor evidence="1">
        <name>Zn(2+)</name>
        <dbReference type="ChEBI" id="CHEBI:29105"/>
    </cofactor>
</comment>
<dbReference type="STRING" id="278938.A0A4Z1K3S3"/>
<keyword evidence="3" id="KW-0479">Metal-binding</keyword>
<comment type="caution">
    <text evidence="8">The sequence shown here is derived from an EMBL/GenBank/DDBJ whole genome shotgun (WGS) entry which is preliminary data.</text>
</comment>
<keyword evidence="9" id="KW-1185">Reference proteome</keyword>
<dbReference type="Gene3D" id="3.90.180.10">
    <property type="entry name" value="Medium-chain alcohol dehydrogenases, catalytic domain"/>
    <property type="match status" value="2"/>
</dbReference>
<organism evidence="8 9">
    <name type="scientific">Botrytis elliptica</name>
    <dbReference type="NCBI Taxonomy" id="278938"/>
    <lineage>
        <taxon>Eukaryota</taxon>
        <taxon>Fungi</taxon>
        <taxon>Dikarya</taxon>
        <taxon>Ascomycota</taxon>
        <taxon>Pezizomycotina</taxon>
        <taxon>Leotiomycetes</taxon>
        <taxon>Helotiales</taxon>
        <taxon>Sclerotiniaceae</taxon>
        <taxon>Botrytis</taxon>
    </lineage>
</organism>
<reference evidence="8 9" key="1">
    <citation type="submission" date="2017-12" db="EMBL/GenBank/DDBJ databases">
        <title>Comparative genomics of Botrytis spp.</title>
        <authorList>
            <person name="Valero-Jimenez C.A."/>
            <person name="Tapia P."/>
            <person name="Veloso J."/>
            <person name="Silva-Moreno E."/>
            <person name="Staats M."/>
            <person name="Valdes J.H."/>
            <person name="Van Kan J.A.L."/>
        </authorList>
    </citation>
    <scope>NUCLEOTIDE SEQUENCE [LARGE SCALE GENOMIC DNA]</scope>
    <source>
        <strain evidence="8 9">Be9601</strain>
    </source>
</reference>
<keyword evidence="5" id="KW-0560">Oxidoreductase</keyword>
<dbReference type="InterPro" id="IPR020843">
    <property type="entry name" value="ER"/>
</dbReference>